<dbReference type="EMBL" id="JAJFBX010000572">
    <property type="protein sequence ID" value="MCC2749116.1"/>
    <property type="molecule type" value="Genomic_DNA"/>
</dbReference>
<proteinExistence type="predicted"/>
<sequence length="70" mass="7273">KVDVTLFKAKETDDLFGLAMNEEYKDISFGLYASPDLTAADGSVITAGGLLEVVSVSSEESGGYSASFAS</sequence>
<gene>
    <name evidence="1" type="ORF">LK487_19280</name>
</gene>
<name>A0AAW4WRC0_9FIRM</name>
<feature type="non-terminal residue" evidence="1">
    <location>
        <position position="70"/>
    </location>
</feature>
<dbReference type="Proteomes" id="UP001197847">
    <property type="component" value="Unassembled WGS sequence"/>
</dbReference>
<dbReference type="RefSeq" id="WP_306783848.1">
    <property type="nucleotide sequence ID" value="NZ_JAJFBX010000572.1"/>
</dbReference>
<protein>
    <submittedName>
        <fullName evidence="1">Uncharacterized protein</fullName>
    </submittedName>
</protein>
<comment type="caution">
    <text evidence="1">The sequence shown here is derived from an EMBL/GenBank/DDBJ whole genome shotgun (WGS) entry which is preliminary data.</text>
</comment>
<evidence type="ECO:0000313" key="1">
    <source>
        <dbReference type="EMBL" id="MCC2749116.1"/>
    </source>
</evidence>
<evidence type="ECO:0000313" key="2">
    <source>
        <dbReference type="Proteomes" id="UP001197847"/>
    </source>
</evidence>
<accession>A0AAW4WRC0</accession>
<dbReference type="AlphaFoldDB" id="A0AAW4WRC0"/>
<organism evidence="1 2">
    <name type="scientific">Agathobacter rectalis</name>
    <dbReference type="NCBI Taxonomy" id="39491"/>
    <lineage>
        <taxon>Bacteria</taxon>
        <taxon>Bacillati</taxon>
        <taxon>Bacillota</taxon>
        <taxon>Clostridia</taxon>
        <taxon>Lachnospirales</taxon>
        <taxon>Lachnospiraceae</taxon>
        <taxon>Agathobacter</taxon>
    </lineage>
</organism>
<reference evidence="1" key="1">
    <citation type="submission" date="2021-10" db="EMBL/GenBank/DDBJ databases">
        <title>Collection of gut derived symbiotic bacterial strains cultured from healthy donors.</title>
        <authorList>
            <person name="Lin H."/>
            <person name="Littmann E."/>
            <person name="Claire K."/>
            <person name="Pamer E."/>
        </authorList>
    </citation>
    <scope>NUCLEOTIDE SEQUENCE</scope>
    <source>
        <strain evidence="1">MSK.22.92</strain>
    </source>
</reference>
<feature type="non-terminal residue" evidence="1">
    <location>
        <position position="1"/>
    </location>
</feature>